<sequence>MLTVVVVVVVGLVAVAATIWNLISVAGHKATLVEVVVVVFAFLTRLSSFASVEIIPLARGGGGVGKKK</sequence>
<evidence type="ECO:0000313" key="2">
    <source>
        <dbReference type="EMBL" id="KRY88857.1"/>
    </source>
</evidence>
<reference evidence="2 3" key="1">
    <citation type="submission" date="2015-01" db="EMBL/GenBank/DDBJ databases">
        <title>Evolution of Trichinella species and genotypes.</title>
        <authorList>
            <person name="Korhonen P.K."/>
            <person name="Edoardo P."/>
            <person name="Giuseppe L.R."/>
            <person name="Gasser R.B."/>
        </authorList>
    </citation>
    <scope>NUCLEOTIDE SEQUENCE [LARGE SCALE GENOMIC DNA]</scope>
    <source>
        <strain evidence="2">ISS470</strain>
    </source>
</reference>
<dbReference type="Proteomes" id="UP000054995">
    <property type="component" value="Unassembled WGS sequence"/>
</dbReference>
<protein>
    <submittedName>
        <fullName evidence="2">Uncharacterized protein</fullName>
    </submittedName>
</protein>
<proteinExistence type="predicted"/>
<dbReference type="EMBL" id="JYDT01000037">
    <property type="protein sequence ID" value="KRY88857.1"/>
    <property type="molecule type" value="Genomic_DNA"/>
</dbReference>
<name>A0A0V1FS98_TRIPS</name>
<gene>
    <name evidence="2" type="ORF">T4D_6599</name>
</gene>
<comment type="caution">
    <text evidence="2">The sequence shown here is derived from an EMBL/GenBank/DDBJ whole genome shotgun (WGS) entry which is preliminary data.</text>
</comment>
<evidence type="ECO:0000313" key="3">
    <source>
        <dbReference type="Proteomes" id="UP000054995"/>
    </source>
</evidence>
<keyword evidence="1" id="KW-1133">Transmembrane helix</keyword>
<organism evidence="2 3">
    <name type="scientific">Trichinella pseudospiralis</name>
    <name type="common">Parasitic roundworm</name>
    <dbReference type="NCBI Taxonomy" id="6337"/>
    <lineage>
        <taxon>Eukaryota</taxon>
        <taxon>Metazoa</taxon>
        <taxon>Ecdysozoa</taxon>
        <taxon>Nematoda</taxon>
        <taxon>Enoplea</taxon>
        <taxon>Dorylaimia</taxon>
        <taxon>Trichinellida</taxon>
        <taxon>Trichinellidae</taxon>
        <taxon>Trichinella</taxon>
    </lineage>
</organism>
<keyword evidence="1" id="KW-0812">Transmembrane</keyword>
<keyword evidence="1" id="KW-0472">Membrane</keyword>
<accession>A0A0V1FS98</accession>
<evidence type="ECO:0000256" key="1">
    <source>
        <dbReference type="SAM" id="Phobius"/>
    </source>
</evidence>
<dbReference type="AlphaFoldDB" id="A0A0V1FS98"/>
<feature type="transmembrane region" description="Helical" evidence="1">
    <location>
        <begin position="32"/>
        <end position="58"/>
    </location>
</feature>
<keyword evidence="3" id="KW-1185">Reference proteome</keyword>